<evidence type="ECO:0000256" key="2">
    <source>
        <dbReference type="ARBA" id="ARBA00022730"/>
    </source>
</evidence>
<evidence type="ECO:0000256" key="5">
    <source>
        <dbReference type="HAMAP-Rule" id="MF_00844"/>
    </source>
</evidence>
<gene>
    <name evidence="5" type="primary">rqcH</name>
    <name evidence="7" type="ORF">L0P57_12550</name>
</gene>
<dbReference type="InterPro" id="IPR008532">
    <property type="entry name" value="NFACT_RNA-bd"/>
</dbReference>
<evidence type="ECO:0000256" key="3">
    <source>
        <dbReference type="ARBA" id="ARBA00022884"/>
    </source>
</evidence>
<proteinExistence type="inferred from homology"/>
<feature type="domain" description="NFACT RNA-binding" evidence="6">
    <location>
        <begin position="466"/>
        <end position="557"/>
    </location>
</feature>
<dbReference type="Proteomes" id="UP001298681">
    <property type="component" value="Unassembled WGS sequence"/>
</dbReference>
<keyword evidence="4 5" id="KW-0648">Protein biosynthesis</keyword>
<dbReference type="InterPro" id="IPR051608">
    <property type="entry name" value="RQC_Subunit_NEMF"/>
</dbReference>
<evidence type="ECO:0000313" key="7">
    <source>
        <dbReference type="EMBL" id="MCG4611758.1"/>
    </source>
</evidence>
<evidence type="ECO:0000256" key="1">
    <source>
        <dbReference type="ARBA" id="ARBA00022555"/>
    </source>
</evidence>
<name>A0ABS9MLQ2_9FIRM</name>
<dbReference type="EMBL" id="JAKNHQ010000022">
    <property type="protein sequence ID" value="MCG4611758.1"/>
    <property type="molecule type" value="Genomic_DNA"/>
</dbReference>
<keyword evidence="2 5" id="KW-0699">rRNA-binding</keyword>
<accession>A0ABS9MLQ2</accession>
<dbReference type="Gene3D" id="2.30.310.10">
    <property type="entry name" value="ibrinogen binding protein from staphylococcus aureus domain"/>
    <property type="match status" value="1"/>
</dbReference>
<dbReference type="PANTHER" id="PTHR15239:SF6">
    <property type="entry name" value="RIBOSOME QUALITY CONTROL COMPLEX SUBUNIT NEMF"/>
    <property type="match status" value="1"/>
</dbReference>
<reference evidence="7 8" key="1">
    <citation type="submission" date="2022-01" db="EMBL/GenBank/DDBJ databases">
        <title>Collection of gut derived symbiotic bacterial strains cultured from healthy donors.</title>
        <authorList>
            <person name="Lin H."/>
            <person name="Kohout C."/>
            <person name="Waligurski E."/>
            <person name="Pamer E.G."/>
        </authorList>
    </citation>
    <scope>NUCLEOTIDE SEQUENCE [LARGE SCALE GENOMIC DNA]</scope>
    <source>
        <strain evidence="7 8">DFI.7.58</strain>
    </source>
</reference>
<evidence type="ECO:0000313" key="8">
    <source>
        <dbReference type="Proteomes" id="UP001298681"/>
    </source>
</evidence>
<sequence>MALDGAFLRHLKKELEEAALGARVEKIAQPNREEMVFTLRTRTDHYKLLLSARANSARIHFTQYVPENPKVPPMLCMLLRKRLSGAKLAAVRQPGLERLLLLDFDAINELGDEVRLTLAVEIMGRYSNIILVDENGKIVDALKRVDAEMSSERLVLPGLTYQLPPPQNKLCMLEAEPEEILARLRALPADTELSKALLSSLQGVSPVVCRELQHLTGRGADLYTQEMTEEHWERLRFFLTRLVREVRGTEGAPYMAVSVAKKPMDFSFINITQYGTAAVVNRQETFSGLLDAFYAGRDRIERMRARSQDLLRVLSNASDRLSRKINIQRAELEKCAERDQLRICGDLISANLYQIEKGSTVVSLQNFYEPDAPLVKIKLDPSKTPSQNAQKYYKDYRKARTAEEKLTEQIGQAQQELEYLDTVFEELSRAKVERDLSEIRQELVEQGYIRAQKGKQKPVAAAAPLEFTSSDGFRILVGRNNRQNDRLTLKQANNNDIWLHTKNIPGSHTILVTDGREPTETAIREAAMLAAAHSRARDSSQVPVDYTQVRNVNKPSGAKPGMVIYVKYNTVYVTPAASEEV</sequence>
<evidence type="ECO:0000259" key="6">
    <source>
        <dbReference type="Pfam" id="PF05670"/>
    </source>
</evidence>
<organism evidence="7 8">
    <name type="scientific">Anaeromassilibacillus senegalensis</name>
    <dbReference type="NCBI Taxonomy" id="1673717"/>
    <lineage>
        <taxon>Bacteria</taxon>
        <taxon>Bacillati</taxon>
        <taxon>Bacillota</taxon>
        <taxon>Clostridia</taxon>
        <taxon>Eubacteriales</taxon>
        <taxon>Acutalibacteraceae</taxon>
        <taxon>Anaeromassilibacillus</taxon>
    </lineage>
</organism>
<keyword evidence="1 5" id="KW-0820">tRNA-binding</keyword>
<keyword evidence="8" id="KW-1185">Reference proteome</keyword>
<protein>
    <recommendedName>
        <fullName evidence="5">Rqc2 homolog RqcH</fullName>
        <shortName evidence="5">RqcH</shortName>
    </recommendedName>
</protein>
<evidence type="ECO:0000256" key="4">
    <source>
        <dbReference type="ARBA" id="ARBA00022917"/>
    </source>
</evidence>
<dbReference type="Pfam" id="PF05833">
    <property type="entry name" value="NFACT_N"/>
    <property type="match status" value="1"/>
</dbReference>
<dbReference type="PANTHER" id="PTHR15239">
    <property type="entry name" value="NUCLEAR EXPORT MEDIATOR FACTOR NEMF"/>
    <property type="match status" value="1"/>
</dbReference>
<comment type="similarity">
    <text evidence="5">Belongs to the NEMF family.</text>
</comment>
<comment type="caution">
    <text evidence="7">The sequence shown here is derived from an EMBL/GenBank/DDBJ whole genome shotgun (WGS) entry which is preliminary data.</text>
</comment>
<keyword evidence="3 5" id="KW-0694">RNA-binding</keyword>
<comment type="function">
    <text evidence="5">Key component of the ribosome quality control system (RQC), a ribosome-associated complex that mediates the extraction of incompletely synthesized nascent chains from stalled ribosomes and their subsequent degradation. RqcH recruits Ala-charged tRNA, and with RqcP directs the elongation of stalled nascent chains on 50S ribosomal subunits, leading to non-templated C-terminal alanine extensions (Ala tail). The Ala tail promotes nascent chain degradation. May add between 1 and at least 8 Ala residues. Binds to stalled 50S ribosomal subunits.</text>
</comment>
<comment type="subunit">
    <text evidence="5">Associates with stalled 50S ribosomal subunits. Binds to RqcP.</text>
</comment>
<dbReference type="Pfam" id="PF05670">
    <property type="entry name" value="NFACT-R_1"/>
    <property type="match status" value="1"/>
</dbReference>
<dbReference type="InterPro" id="IPR043682">
    <property type="entry name" value="RqcH_bacterial"/>
</dbReference>
<dbReference type="HAMAP" id="MF_00844_B">
    <property type="entry name" value="RqcH_B"/>
    <property type="match status" value="1"/>
</dbReference>